<dbReference type="RefSeq" id="WP_342854030.1">
    <property type="nucleotide sequence ID" value="NZ_JBBMRA010000004.1"/>
</dbReference>
<dbReference type="PANTHER" id="PTHR46098">
    <property type="entry name" value="TRNA (CYTOSINE(38)-C(5))-METHYLTRANSFERASE"/>
    <property type="match status" value="1"/>
</dbReference>
<evidence type="ECO:0000256" key="6">
    <source>
        <dbReference type="PROSITE-ProRule" id="PRU01016"/>
    </source>
</evidence>
<dbReference type="Pfam" id="PF00145">
    <property type="entry name" value="DNA_methylase"/>
    <property type="match status" value="1"/>
</dbReference>
<dbReference type="InterPro" id="IPR031303">
    <property type="entry name" value="C5_meth_CS"/>
</dbReference>
<keyword evidence="10" id="KW-1185">Reference proteome</keyword>
<keyword evidence="2 6" id="KW-0808">Transferase</keyword>
<dbReference type="EC" id="2.1.1.37" evidence="8"/>
<dbReference type="PANTHER" id="PTHR46098:SF1">
    <property type="entry name" value="TRNA (CYTOSINE(38)-C(5))-METHYLTRANSFERASE"/>
    <property type="match status" value="1"/>
</dbReference>
<evidence type="ECO:0000256" key="1">
    <source>
        <dbReference type="ARBA" id="ARBA00022603"/>
    </source>
</evidence>
<evidence type="ECO:0000313" key="9">
    <source>
        <dbReference type="EMBL" id="MEM5535972.1"/>
    </source>
</evidence>
<keyword evidence="4" id="KW-0680">Restriction system</keyword>
<dbReference type="InterPro" id="IPR018117">
    <property type="entry name" value="C5_DNA_meth_AS"/>
</dbReference>
<reference evidence="9 10" key="1">
    <citation type="submission" date="2024-03" db="EMBL/GenBank/DDBJ databases">
        <title>Community enrichment and isolation of bacterial strains for fucoidan degradation.</title>
        <authorList>
            <person name="Sichert A."/>
        </authorList>
    </citation>
    <scope>NUCLEOTIDE SEQUENCE [LARGE SCALE GENOMIC DNA]</scope>
    <source>
        <strain evidence="9 10">AS76</strain>
    </source>
</reference>
<evidence type="ECO:0000256" key="8">
    <source>
        <dbReference type="RuleBase" id="RU000417"/>
    </source>
</evidence>
<evidence type="ECO:0000256" key="4">
    <source>
        <dbReference type="ARBA" id="ARBA00022747"/>
    </source>
</evidence>
<keyword evidence="3 6" id="KW-0949">S-adenosyl-L-methionine</keyword>
<dbReference type="EMBL" id="JBBMRA010000004">
    <property type="protein sequence ID" value="MEM5535972.1"/>
    <property type="molecule type" value="Genomic_DNA"/>
</dbReference>
<dbReference type="Gene3D" id="3.90.120.30">
    <property type="match status" value="1"/>
</dbReference>
<dbReference type="InterPro" id="IPR050750">
    <property type="entry name" value="C5-MTase"/>
</dbReference>
<dbReference type="CDD" id="cd00315">
    <property type="entry name" value="Cyt_C5_DNA_methylase"/>
    <property type="match status" value="1"/>
</dbReference>
<dbReference type="PROSITE" id="PS00094">
    <property type="entry name" value="C5_MTASE_1"/>
    <property type="match status" value="1"/>
</dbReference>
<proteinExistence type="inferred from homology"/>
<dbReference type="PROSITE" id="PS51679">
    <property type="entry name" value="SAM_MT_C5"/>
    <property type="match status" value="1"/>
</dbReference>
<sequence>MDNLQKLEKLYGLIGEDQLTELLDITSKTLKNWLKEQSIPKESIVSARFDQIMSSIAQPQIDHDTDFTFIDLFAGIGGIRRGFESIGGHCVFTSEWDKYSQKTYRANFPDNHPIVGDITKVDTALIPDHDVLLAGFPCQPFSLAGVSKKNSLGRAHGFECNTQGTLFFDVERIIEAKRPKAFLLENVKNLTSHDKGKTFKVIIQTLEEKLGYKIFYKVIDANGFVPQHRQRIFIVGFREDVPFTWDDFKHPGKGKVTMKDILHPENGVEEPELPFTEGEKANVADNFVISTKLWTYLQDYKKKHKEKGNGFGYSKVSGNETCRTLSARYHKDGSEILICRGDGKNPRRLTPRECARLMGYPDSLVIPVSNTQAYRQFGNSVVVPVIDEIARIMKPQIMELVQRERNALPEQQDLWRIA</sequence>
<keyword evidence="1 6" id="KW-0489">Methyltransferase</keyword>
<dbReference type="Gene3D" id="3.40.50.150">
    <property type="entry name" value="Vaccinia Virus protein VP39"/>
    <property type="match status" value="1"/>
</dbReference>
<dbReference type="GO" id="GO:0032259">
    <property type="term" value="P:methylation"/>
    <property type="evidence" value="ECO:0007669"/>
    <property type="project" value="UniProtKB-KW"/>
</dbReference>
<dbReference type="SUPFAM" id="SSF53335">
    <property type="entry name" value="S-adenosyl-L-methionine-dependent methyltransferases"/>
    <property type="match status" value="1"/>
</dbReference>
<dbReference type="GO" id="GO:0003886">
    <property type="term" value="F:DNA (cytosine-5-)-methyltransferase activity"/>
    <property type="evidence" value="ECO:0007669"/>
    <property type="project" value="UniProtKB-EC"/>
</dbReference>
<evidence type="ECO:0000256" key="3">
    <source>
        <dbReference type="ARBA" id="ARBA00022691"/>
    </source>
</evidence>
<feature type="active site" evidence="6">
    <location>
        <position position="138"/>
    </location>
</feature>
<evidence type="ECO:0000256" key="2">
    <source>
        <dbReference type="ARBA" id="ARBA00022679"/>
    </source>
</evidence>
<dbReference type="InterPro" id="IPR029063">
    <property type="entry name" value="SAM-dependent_MTases_sf"/>
</dbReference>
<accession>A0ABU9TQS9</accession>
<evidence type="ECO:0000256" key="5">
    <source>
        <dbReference type="ARBA" id="ARBA00047422"/>
    </source>
</evidence>
<dbReference type="InterPro" id="IPR001525">
    <property type="entry name" value="C5_MeTfrase"/>
</dbReference>
<comment type="caution">
    <text evidence="9">The sequence shown here is derived from an EMBL/GenBank/DDBJ whole genome shotgun (WGS) entry which is preliminary data.</text>
</comment>
<dbReference type="NCBIfam" id="TIGR00675">
    <property type="entry name" value="dcm"/>
    <property type="match status" value="1"/>
</dbReference>
<comment type="similarity">
    <text evidence="6 7">Belongs to the class I-like SAM-binding methyltransferase superfamily. C5-methyltransferase family.</text>
</comment>
<dbReference type="PROSITE" id="PS00095">
    <property type="entry name" value="C5_MTASE_2"/>
    <property type="match status" value="1"/>
</dbReference>
<dbReference type="Proteomes" id="UP001449225">
    <property type="component" value="Unassembled WGS sequence"/>
</dbReference>
<name>A0ABU9TQS9_9GAMM</name>
<evidence type="ECO:0000256" key="7">
    <source>
        <dbReference type="RuleBase" id="RU000416"/>
    </source>
</evidence>
<protein>
    <recommendedName>
        <fullName evidence="8">Cytosine-specific methyltransferase</fullName>
        <ecNumber evidence="8">2.1.1.37</ecNumber>
    </recommendedName>
</protein>
<organism evidence="9 10">
    <name type="scientific">Neptuniibacter pectenicola</name>
    <dbReference type="NCBI Taxonomy" id="1806669"/>
    <lineage>
        <taxon>Bacteria</taxon>
        <taxon>Pseudomonadati</taxon>
        <taxon>Pseudomonadota</taxon>
        <taxon>Gammaproteobacteria</taxon>
        <taxon>Oceanospirillales</taxon>
        <taxon>Oceanospirillaceae</taxon>
        <taxon>Neptuniibacter</taxon>
    </lineage>
</organism>
<dbReference type="PRINTS" id="PR00105">
    <property type="entry name" value="C5METTRFRASE"/>
</dbReference>
<comment type="catalytic activity">
    <reaction evidence="5 8">
        <text>a 2'-deoxycytidine in DNA + S-adenosyl-L-methionine = a 5-methyl-2'-deoxycytidine in DNA + S-adenosyl-L-homocysteine + H(+)</text>
        <dbReference type="Rhea" id="RHEA:13681"/>
        <dbReference type="Rhea" id="RHEA-COMP:11369"/>
        <dbReference type="Rhea" id="RHEA-COMP:11370"/>
        <dbReference type="ChEBI" id="CHEBI:15378"/>
        <dbReference type="ChEBI" id="CHEBI:57856"/>
        <dbReference type="ChEBI" id="CHEBI:59789"/>
        <dbReference type="ChEBI" id="CHEBI:85452"/>
        <dbReference type="ChEBI" id="CHEBI:85454"/>
        <dbReference type="EC" id="2.1.1.37"/>
    </reaction>
</comment>
<evidence type="ECO:0000313" key="10">
    <source>
        <dbReference type="Proteomes" id="UP001449225"/>
    </source>
</evidence>
<gene>
    <name evidence="9" type="primary">dcm</name>
    <name evidence="9" type="ORF">WNY58_06165</name>
</gene>